<dbReference type="Pfam" id="PF14064">
    <property type="entry name" value="HmuY"/>
    <property type="match status" value="1"/>
</dbReference>
<reference evidence="1 2" key="1">
    <citation type="submission" date="2016-11" db="EMBL/GenBank/DDBJ databases">
        <title>Whole Genome Sequencing of Mucilaginibacter polytrichastri RG4-7(T) isolated from the moss sample.</title>
        <authorList>
            <person name="Li Y."/>
        </authorList>
    </citation>
    <scope>NUCLEOTIDE SEQUENCE [LARGE SCALE GENOMIC DNA]</scope>
    <source>
        <strain evidence="1 2">RG4-7</strain>
    </source>
</reference>
<dbReference type="Proteomes" id="UP000186720">
    <property type="component" value="Unassembled WGS sequence"/>
</dbReference>
<name>A0A1Q5ZWH3_9SPHI</name>
<evidence type="ECO:0000313" key="2">
    <source>
        <dbReference type="Proteomes" id="UP000186720"/>
    </source>
</evidence>
<comment type="caution">
    <text evidence="1">The sequence shown here is derived from an EMBL/GenBank/DDBJ whole genome shotgun (WGS) entry which is preliminary data.</text>
</comment>
<dbReference type="AlphaFoldDB" id="A0A1Q5ZWH3"/>
<accession>A0A1Q5ZWH3</accession>
<sequence>MLVMGACKKSDPPLPDNLINFSAATLGFESTTTSTSITLNLSRVTDVAIPVTIGLTTTGVTYGTEFTTNAAATNGTINLTIPAGSGSATLRIDKKTGVFLNGNESVTFTIKTAGSPVIVGTTNQLKLSFAAITSTGSTITLNGGTGGSSAVNSVFVDFSANAQTSVLRSSWDLGFYAGDDFRVILNNTTAASVIAVNKTDLAQVSATDVTLANLELGFGKGTFSIFDDVNGDLTKTAIPVVSATDADNKVYVINRAGGAGTTAALADLYKIRVLRTTGGYTLQYAKLNETTFKTLTITKNSAYNFNYVSFDTGAQVSVEPTKDHWDMEWTYSIYYTGTTPYAFADLVFTNYLGSVSTAEVLTSTVSYDAYAAANVTGTTFLTGRNTIASNWRATTGTIGVKTDRFYVIKDASGNVYKLKFISFITNDGGTRGYPVIQYALVK</sequence>
<evidence type="ECO:0000313" key="1">
    <source>
        <dbReference type="EMBL" id="OKS86096.1"/>
    </source>
</evidence>
<gene>
    <name evidence="1" type="ORF">RG47T_1546</name>
</gene>
<dbReference type="EMBL" id="MPPL01000001">
    <property type="protein sequence ID" value="OKS86096.1"/>
    <property type="molecule type" value="Genomic_DNA"/>
</dbReference>
<dbReference type="STRING" id="1302689.RG47T_1546"/>
<keyword evidence="2" id="KW-1185">Reference proteome</keyword>
<dbReference type="InterPro" id="IPR025921">
    <property type="entry name" value="HmuY"/>
</dbReference>
<dbReference type="CDD" id="cd12105">
    <property type="entry name" value="HmuY"/>
    <property type="match status" value="1"/>
</dbReference>
<evidence type="ECO:0008006" key="3">
    <source>
        <dbReference type="Google" id="ProtNLM"/>
    </source>
</evidence>
<proteinExistence type="predicted"/>
<organism evidence="1 2">
    <name type="scientific">Mucilaginibacter polytrichastri</name>
    <dbReference type="NCBI Taxonomy" id="1302689"/>
    <lineage>
        <taxon>Bacteria</taxon>
        <taxon>Pseudomonadati</taxon>
        <taxon>Bacteroidota</taxon>
        <taxon>Sphingobacteriia</taxon>
        <taxon>Sphingobacteriales</taxon>
        <taxon>Sphingobacteriaceae</taxon>
        <taxon>Mucilaginibacter</taxon>
    </lineage>
</organism>
<protein>
    <recommendedName>
        <fullName evidence="3">HmuY protein</fullName>
    </recommendedName>
</protein>